<dbReference type="STRING" id="1036808.A0A0C3ASL9"/>
<keyword evidence="3" id="KW-1185">Reference proteome</keyword>
<feature type="region of interest" description="Disordered" evidence="1">
    <location>
        <begin position="117"/>
        <end position="229"/>
    </location>
</feature>
<feature type="compositionally biased region" description="Pro residues" evidence="1">
    <location>
        <begin position="182"/>
        <end position="202"/>
    </location>
</feature>
<dbReference type="OrthoDB" id="3363734at2759"/>
<proteinExistence type="predicted"/>
<evidence type="ECO:0008006" key="4">
    <source>
        <dbReference type="Google" id="ProtNLM"/>
    </source>
</evidence>
<feature type="compositionally biased region" description="Polar residues" evidence="1">
    <location>
        <begin position="207"/>
        <end position="216"/>
    </location>
</feature>
<organism evidence="2 3">
    <name type="scientific">Scleroderma citrinum Foug A</name>
    <dbReference type="NCBI Taxonomy" id="1036808"/>
    <lineage>
        <taxon>Eukaryota</taxon>
        <taxon>Fungi</taxon>
        <taxon>Dikarya</taxon>
        <taxon>Basidiomycota</taxon>
        <taxon>Agaricomycotina</taxon>
        <taxon>Agaricomycetes</taxon>
        <taxon>Agaricomycetidae</taxon>
        <taxon>Boletales</taxon>
        <taxon>Sclerodermatineae</taxon>
        <taxon>Sclerodermataceae</taxon>
        <taxon>Scleroderma</taxon>
    </lineage>
</organism>
<gene>
    <name evidence="2" type="ORF">SCLCIDRAFT_107031</name>
</gene>
<dbReference type="AlphaFoldDB" id="A0A0C3ASL9"/>
<dbReference type="EMBL" id="KN822011">
    <property type="protein sequence ID" value="KIM67937.1"/>
    <property type="molecule type" value="Genomic_DNA"/>
</dbReference>
<evidence type="ECO:0000256" key="1">
    <source>
        <dbReference type="SAM" id="MobiDB-lite"/>
    </source>
</evidence>
<dbReference type="Proteomes" id="UP000053989">
    <property type="component" value="Unassembled WGS sequence"/>
</dbReference>
<feature type="region of interest" description="Disordered" evidence="1">
    <location>
        <begin position="1"/>
        <end position="79"/>
    </location>
</feature>
<feature type="compositionally biased region" description="Basic and acidic residues" evidence="1">
    <location>
        <begin position="460"/>
        <end position="472"/>
    </location>
</feature>
<dbReference type="HOGENOM" id="CLU_548729_0_0_1"/>
<feature type="compositionally biased region" description="Low complexity" evidence="1">
    <location>
        <begin position="164"/>
        <end position="181"/>
    </location>
</feature>
<evidence type="ECO:0000313" key="2">
    <source>
        <dbReference type="EMBL" id="KIM67937.1"/>
    </source>
</evidence>
<accession>A0A0C3ASL9</accession>
<feature type="compositionally biased region" description="Pro residues" evidence="1">
    <location>
        <begin position="142"/>
        <end position="156"/>
    </location>
</feature>
<feature type="compositionally biased region" description="Pro residues" evidence="1">
    <location>
        <begin position="61"/>
        <end position="70"/>
    </location>
</feature>
<feature type="region of interest" description="Disordered" evidence="1">
    <location>
        <begin position="434"/>
        <end position="490"/>
    </location>
</feature>
<dbReference type="SUPFAM" id="SSF54695">
    <property type="entry name" value="POZ domain"/>
    <property type="match status" value="1"/>
</dbReference>
<protein>
    <recommendedName>
        <fullName evidence="4">BTB domain-containing protein</fullName>
    </recommendedName>
</protein>
<reference evidence="2 3" key="1">
    <citation type="submission" date="2014-04" db="EMBL/GenBank/DDBJ databases">
        <authorList>
            <consortium name="DOE Joint Genome Institute"/>
            <person name="Kuo A."/>
            <person name="Kohler A."/>
            <person name="Nagy L.G."/>
            <person name="Floudas D."/>
            <person name="Copeland A."/>
            <person name="Barry K.W."/>
            <person name="Cichocki N."/>
            <person name="Veneault-Fourrey C."/>
            <person name="LaButti K."/>
            <person name="Lindquist E.A."/>
            <person name="Lipzen A."/>
            <person name="Lundell T."/>
            <person name="Morin E."/>
            <person name="Murat C."/>
            <person name="Sun H."/>
            <person name="Tunlid A."/>
            <person name="Henrissat B."/>
            <person name="Grigoriev I.V."/>
            <person name="Hibbett D.S."/>
            <person name="Martin F."/>
            <person name="Nordberg H.P."/>
            <person name="Cantor M.N."/>
            <person name="Hua S.X."/>
        </authorList>
    </citation>
    <scope>NUCLEOTIDE SEQUENCE [LARGE SCALE GENOMIC DNA]</scope>
    <source>
        <strain evidence="2 3">Foug A</strain>
    </source>
</reference>
<name>A0A0C3ASL9_9AGAM</name>
<evidence type="ECO:0000313" key="3">
    <source>
        <dbReference type="Proteomes" id="UP000053989"/>
    </source>
</evidence>
<reference evidence="3" key="2">
    <citation type="submission" date="2015-01" db="EMBL/GenBank/DDBJ databases">
        <title>Evolutionary Origins and Diversification of the Mycorrhizal Mutualists.</title>
        <authorList>
            <consortium name="DOE Joint Genome Institute"/>
            <consortium name="Mycorrhizal Genomics Consortium"/>
            <person name="Kohler A."/>
            <person name="Kuo A."/>
            <person name="Nagy L.G."/>
            <person name="Floudas D."/>
            <person name="Copeland A."/>
            <person name="Barry K.W."/>
            <person name="Cichocki N."/>
            <person name="Veneault-Fourrey C."/>
            <person name="LaButti K."/>
            <person name="Lindquist E.A."/>
            <person name="Lipzen A."/>
            <person name="Lundell T."/>
            <person name="Morin E."/>
            <person name="Murat C."/>
            <person name="Riley R."/>
            <person name="Ohm R."/>
            <person name="Sun H."/>
            <person name="Tunlid A."/>
            <person name="Henrissat B."/>
            <person name="Grigoriev I.V."/>
            <person name="Hibbett D.S."/>
            <person name="Martin F."/>
        </authorList>
    </citation>
    <scope>NUCLEOTIDE SEQUENCE [LARGE SCALE GENOMIC DNA]</scope>
    <source>
        <strain evidence="3">Foug A</strain>
    </source>
</reference>
<feature type="compositionally biased region" description="Polar residues" evidence="1">
    <location>
        <begin position="442"/>
        <end position="458"/>
    </location>
</feature>
<sequence length="490" mass="52729">MLGPKRVQRSPPSISYPIPAERAPVSSSSLVSPPSTPPRGHKHTLSKPMSWLSRSATSTSLPPPRQPAPKPVRISEPKFDNSLEIFNVKRGGPLGSGAVVVRTPQEALCGSQVSHLFGSVEEENDHRDAVSLEQTEENQPRTLPPLPDSPPLPPLPDKAEDSAPLGGSNPASNSSLSLPLQQLPPPCPNRPPPLIPSVPVPPRSSLKSYRQSTDQSPPVPALPENISPTPLQPPFEAVLLSAAPDSAIDPAKIIVTLETCTTTYRSTLRTLTSRPSFLSNYIVSLLSYGSETASVYSRTSDSSATQQSLTFNSVLHDHLTSAGCLPQSSSNLHIFLDRPSAPYAHILTYLRSVPGSPENPEVLPRAALLGSASRARLETLLELRDEACYLGLEDLYKLCCEQINQRHSLSHSRDVSSSTAVSVRSLHTVVEQVPLTREGRSSRLSSDTARSEPGSISQDVPRRSSLHGERSVSKIQEYGVGPKSPPSGWI</sequence>
<dbReference type="InterPro" id="IPR011333">
    <property type="entry name" value="SKP1/BTB/POZ_sf"/>
</dbReference>
<dbReference type="Gene3D" id="3.30.710.10">
    <property type="entry name" value="Potassium Channel Kv1.1, Chain A"/>
    <property type="match status" value="1"/>
</dbReference>
<feature type="compositionally biased region" description="Low complexity" evidence="1">
    <location>
        <begin position="24"/>
        <end position="33"/>
    </location>
</feature>
<dbReference type="InParanoid" id="A0A0C3ASL9"/>